<protein>
    <recommendedName>
        <fullName evidence="4">SAP domain-containing protein</fullName>
    </recommendedName>
</protein>
<sequence>MTVKTLKEYCRMFGLNVCAPKNTLQSQLEEFSKDQDKWDRLRPGMHRLHKGSRTVTAGSKKKTSHPKLSAQHLAKLRGDKESNAAVHDGHNVVEHSKDLHTPQEISEILPWAQTIITMHTYRPESEVATGQTAPARPGSSGVFLPQWQTESMISSITSESLTAPPSDNESAACEADEMCYLKLGDGTEVSFAVSSIPDPVAVTFMHNISRLNAMWDDTSYYWKGESVLMIEGRPIPIVYWPDVYRYGKCGQWYGTKSRWTDWRSTTSPLQDVISRYRQSTPANFWEEFLVNDREMNFMKIVSELRRQHNTSKDDIVMRAHKEFGNAFDSLFWYRKGDKTYVMTDKSAIARHYQQLKEL</sequence>
<feature type="region of interest" description="Disordered" evidence="1">
    <location>
        <begin position="49"/>
        <end position="69"/>
    </location>
</feature>
<proteinExistence type="predicted"/>
<evidence type="ECO:0000256" key="1">
    <source>
        <dbReference type="SAM" id="MobiDB-lite"/>
    </source>
</evidence>
<dbReference type="AlphaFoldDB" id="A0A9P7A2P8"/>
<evidence type="ECO:0008006" key="4">
    <source>
        <dbReference type="Google" id="ProtNLM"/>
    </source>
</evidence>
<evidence type="ECO:0000313" key="2">
    <source>
        <dbReference type="EMBL" id="KAG1781313.1"/>
    </source>
</evidence>
<dbReference type="EMBL" id="JABBWD010000006">
    <property type="protein sequence ID" value="KAG1781313.1"/>
    <property type="molecule type" value="Genomic_DNA"/>
</dbReference>
<comment type="caution">
    <text evidence="2">The sequence shown here is derived from an EMBL/GenBank/DDBJ whole genome shotgun (WGS) entry which is preliminary data.</text>
</comment>
<evidence type="ECO:0000313" key="3">
    <source>
        <dbReference type="Proteomes" id="UP000714275"/>
    </source>
</evidence>
<gene>
    <name evidence="2" type="ORF">EV702DRAFT_1193492</name>
</gene>
<name>A0A9P7A2P8_9AGAM</name>
<dbReference type="Proteomes" id="UP000714275">
    <property type="component" value="Unassembled WGS sequence"/>
</dbReference>
<reference evidence="2" key="1">
    <citation type="journal article" date="2020" name="New Phytol.">
        <title>Comparative genomics reveals dynamic genome evolution in host specialist ectomycorrhizal fungi.</title>
        <authorList>
            <person name="Lofgren L.A."/>
            <person name="Nguyen N.H."/>
            <person name="Vilgalys R."/>
            <person name="Ruytinx J."/>
            <person name="Liao H.L."/>
            <person name="Branco S."/>
            <person name="Kuo A."/>
            <person name="LaButti K."/>
            <person name="Lipzen A."/>
            <person name="Andreopoulos W."/>
            <person name="Pangilinan J."/>
            <person name="Riley R."/>
            <person name="Hundley H."/>
            <person name="Na H."/>
            <person name="Barry K."/>
            <person name="Grigoriev I.V."/>
            <person name="Stajich J.E."/>
            <person name="Kennedy P.G."/>
        </authorList>
    </citation>
    <scope>NUCLEOTIDE SEQUENCE</scope>
    <source>
        <strain evidence="2">DOB743</strain>
    </source>
</reference>
<keyword evidence="3" id="KW-1185">Reference proteome</keyword>
<dbReference type="OrthoDB" id="3174701at2759"/>
<organism evidence="2 3">
    <name type="scientific">Suillus placidus</name>
    <dbReference type="NCBI Taxonomy" id="48579"/>
    <lineage>
        <taxon>Eukaryota</taxon>
        <taxon>Fungi</taxon>
        <taxon>Dikarya</taxon>
        <taxon>Basidiomycota</taxon>
        <taxon>Agaricomycotina</taxon>
        <taxon>Agaricomycetes</taxon>
        <taxon>Agaricomycetidae</taxon>
        <taxon>Boletales</taxon>
        <taxon>Suillineae</taxon>
        <taxon>Suillaceae</taxon>
        <taxon>Suillus</taxon>
    </lineage>
</organism>
<accession>A0A9P7A2P8</accession>